<gene>
    <name evidence="1" type="ORF">KIS1582_2506</name>
</gene>
<accession>A0A800NA96</accession>
<dbReference type="EMBL" id="VDEM01000026">
    <property type="protein sequence ID" value="KAF0823672.1"/>
    <property type="molecule type" value="Genomic_DNA"/>
</dbReference>
<evidence type="ECO:0000313" key="1">
    <source>
        <dbReference type="EMBL" id="KAF0823672.1"/>
    </source>
</evidence>
<evidence type="ECO:0000313" key="2">
    <source>
        <dbReference type="Proteomes" id="UP000465778"/>
    </source>
</evidence>
<comment type="caution">
    <text evidence="1">The sequence shown here is derived from an EMBL/GenBank/DDBJ whole genome shotgun (WGS) entry which is preliminary data.</text>
</comment>
<name>A0A800NA96_CYTFI</name>
<organism evidence="1 2">
    <name type="scientific">Cytobacillus firmus</name>
    <name type="common">Bacillus firmus</name>
    <dbReference type="NCBI Taxonomy" id="1399"/>
    <lineage>
        <taxon>Bacteria</taxon>
        <taxon>Bacillati</taxon>
        <taxon>Bacillota</taxon>
        <taxon>Bacilli</taxon>
        <taxon>Bacillales</taxon>
        <taxon>Bacillaceae</taxon>
        <taxon>Cytobacillus</taxon>
    </lineage>
</organism>
<protein>
    <submittedName>
        <fullName evidence="1">Uncharacterized protein</fullName>
    </submittedName>
</protein>
<reference evidence="1 2" key="1">
    <citation type="journal article" date="2020" name="G3 (Bethesda)">
        <title>Whole Genome Sequencing and Comparative Genomics of Two Nematicidal Bacillus Strains Reveals a Wide Range of Possible Virulence Factors.</title>
        <authorList>
            <person name="Susic N."/>
            <person name="Janezic S."/>
            <person name="Rupnik M."/>
            <person name="Geric Stare B."/>
        </authorList>
    </citation>
    <scope>NUCLEOTIDE SEQUENCE [LARGE SCALE GENOMIC DNA]</scope>
    <source>
        <strain evidence="1 2">I-1582</strain>
    </source>
</reference>
<proteinExistence type="predicted"/>
<dbReference type="Proteomes" id="UP000465778">
    <property type="component" value="Unassembled WGS sequence"/>
</dbReference>
<dbReference type="AlphaFoldDB" id="A0A800NA96"/>
<sequence length="37" mass="4371">MMAGLRSTRCGLHRICRRRGFLSLCPNQHLRAFHPFM</sequence>